<accession>A0A381RGW8</accession>
<evidence type="ECO:0000313" key="1">
    <source>
        <dbReference type="EMBL" id="SUZ91056.1"/>
    </source>
</evidence>
<dbReference type="GO" id="GO:0006635">
    <property type="term" value="P:fatty acid beta-oxidation"/>
    <property type="evidence" value="ECO:0007669"/>
    <property type="project" value="TreeGrafter"/>
</dbReference>
<protein>
    <recommendedName>
        <fullName evidence="2">Enoyl-CoA hydratase</fullName>
    </recommendedName>
</protein>
<organism evidence="1">
    <name type="scientific">marine metagenome</name>
    <dbReference type="NCBI Taxonomy" id="408172"/>
    <lineage>
        <taxon>unclassified sequences</taxon>
        <taxon>metagenomes</taxon>
        <taxon>ecological metagenomes</taxon>
    </lineage>
</organism>
<dbReference type="SUPFAM" id="SSF52096">
    <property type="entry name" value="ClpP/crotonase"/>
    <property type="match status" value="1"/>
</dbReference>
<dbReference type="PANTHER" id="PTHR11941">
    <property type="entry name" value="ENOYL-COA HYDRATASE-RELATED"/>
    <property type="match status" value="1"/>
</dbReference>
<dbReference type="InterPro" id="IPR029045">
    <property type="entry name" value="ClpP/crotonase-like_dom_sf"/>
</dbReference>
<dbReference type="AlphaFoldDB" id="A0A381RGW8"/>
<name>A0A381RGW8_9ZZZZ</name>
<dbReference type="InterPro" id="IPR001753">
    <property type="entry name" value="Enoyl-CoA_hydra/iso"/>
</dbReference>
<reference evidence="1" key="1">
    <citation type="submission" date="2018-05" db="EMBL/GenBank/DDBJ databases">
        <authorList>
            <person name="Lanie J.A."/>
            <person name="Ng W.-L."/>
            <person name="Kazmierczak K.M."/>
            <person name="Andrzejewski T.M."/>
            <person name="Davidsen T.M."/>
            <person name="Wayne K.J."/>
            <person name="Tettelin H."/>
            <person name="Glass J.I."/>
            <person name="Rusch D."/>
            <person name="Podicherti R."/>
            <person name="Tsui H.-C.T."/>
            <person name="Winkler M.E."/>
        </authorList>
    </citation>
    <scope>NUCLEOTIDE SEQUENCE</scope>
</reference>
<dbReference type="Gene3D" id="3.90.226.10">
    <property type="entry name" value="2-enoyl-CoA Hydratase, Chain A, domain 1"/>
    <property type="match status" value="1"/>
</dbReference>
<dbReference type="CDD" id="cd06558">
    <property type="entry name" value="crotonase-like"/>
    <property type="match status" value="1"/>
</dbReference>
<gene>
    <name evidence="1" type="ORF">METZ01_LOCUS43910</name>
</gene>
<sequence length="284" mass="31153">MDTGDFQGFGVSLKEPGIAWIQFNTPERLNGMTASIKRDLVEVITQIQMDNAVRVVVFTGSGRAFCAGDDLKGYQNAKVAGEPLTRPIGHGHDNHLGTYNGLRTISQRVNTAIRELDKLTIASINGVAIQTGFSLALACDFRIATRGVRMGSATLRFGLLPDEGGQYLLVQHMGVARTMDFIMRKKIVEADEALELGLVHEVVEASALEHRTIELATELANGPQVSMRLMKRSIYNAAEMSWEQSLDEIAAKTAISDHHPDSREGVTAFHEKRAATFNAWLDES</sequence>
<dbReference type="EMBL" id="UINC01001944">
    <property type="protein sequence ID" value="SUZ91056.1"/>
    <property type="molecule type" value="Genomic_DNA"/>
</dbReference>
<evidence type="ECO:0008006" key="2">
    <source>
        <dbReference type="Google" id="ProtNLM"/>
    </source>
</evidence>
<dbReference type="Pfam" id="PF00378">
    <property type="entry name" value="ECH_1"/>
    <property type="match status" value="1"/>
</dbReference>
<dbReference type="PANTHER" id="PTHR11941:SF133">
    <property type="entry name" value="1,2-EPOXYPHENYLACETYL-COA ISOMERASE"/>
    <property type="match status" value="1"/>
</dbReference>
<proteinExistence type="predicted"/>